<accession>A0A1V1NS23</accession>
<evidence type="ECO:0000313" key="1">
    <source>
        <dbReference type="EMBL" id="ETR65371.1"/>
    </source>
</evidence>
<dbReference type="AlphaFoldDB" id="A0A1V1NS23"/>
<dbReference type="Proteomes" id="UP000189670">
    <property type="component" value="Unassembled WGS sequence"/>
</dbReference>
<proteinExistence type="predicted"/>
<comment type="caution">
    <text evidence="1">The sequence shown here is derived from an EMBL/GenBank/DDBJ whole genome shotgun (WGS) entry which is preliminary data.</text>
</comment>
<evidence type="ECO:0000313" key="2">
    <source>
        <dbReference type="Proteomes" id="UP000189670"/>
    </source>
</evidence>
<name>A0A1V1NS23_9BACT</name>
<dbReference type="EMBL" id="ATBP01002889">
    <property type="protein sequence ID" value="ETR65371.1"/>
    <property type="molecule type" value="Genomic_DNA"/>
</dbReference>
<reference evidence="2" key="1">
    <citation type="submission" date="2012-11" db="EMBL/GenBank/DDBJ databases">
        <authorList>
            <person name="Lucero-Rivera Y.E."/>
            <person name="Tovar-Ramirez D."/>
        </authorList>
    </citation>
    <scope>NUCLEOTIDE SEQUENCE [LARGE SCALE GENOMIC DNA]</scope>
    <source>
        <strain evidence="2">Araruama</strain>
    </source>
</reference>
<organism evidence="1 2">
    <name type="scientific">Candidatus Magnetoglobus multicellularis str. Araruama</name>
    <dbReference type="NCBI Taxonomy" id="890399"/>
    <lineage>
        <taxon>Bacteria</taxon>
        <taxon>Pseudomonadati</taxon>
        <taxon>Thermodesulfobacteriota</taxon>
        <taxon>Desulfobacteria</taxon>
        <taxon>Desulfobacterales</taxon>
        <taxon>Desulfobacteraceae</taxon>
        <taxon>Candidatus Magnetoglobus</taxon>
    </lineage>
</organism>
<sequence>MISERQTRTGYADLAIIVRPDSRSFQLKDILIEFKYIKTKGLSIKNIKKQSDKSLFELKQVQNLLKKARSQVKK</sequence>
<gene>
    <name evidence="1" type="ORF">OMM_14357</name>
</gene>
<protein>
    <submittedName>
        <fullName evidence="1">Uncharacterized protein</fullName>
    </submittedName>
</protein>